<accession>A0A929PW19</accession>
<reference evidence="2" key="1">
    <citation type="submission" date="2020-10" db="EMBL/GenBank/DDBJ databases">
        <title>Mucilaginibacter mali sp. nov., isolated from rhizosphere soil of apple orchard.</title>
        <authorList>
            <person name="Lee J.-S."/>
            <person name="Kim H.S."/>
            <person name="Kim J.-S."/>
        </authorList>
    </citation>
    <scope>NUCLEOTIDE SEQUENCE</scope>
    <source>
        <strain evidence="2">KCTC 22746</strain>
    </source>
</reference>
<gene>
    <name evidence="2" type="ORF">IRJ16_02275</name>
</gene>
<keyword evidence="1" id="KW-0732">Signal</keyword>
<comment type="caution">
    <text evidence="2">The sequence shown here is derived from an EMBL/GenBank/DDBJ whole genome shotgun (WGS) entry which is preliminary data.</text>
</comment>
<proteinExistence type="predicted"/>
<organism evidence="2 3">
    <name type="scientific">Mucilaginibacter myungsuensis</name>
    <dbReference type="NCBI Taxonomy" id="649104"/>
    <lineage>
        <taxon>Bacteria</taxon>
        <taxon>Pseudomonadati</taxon>
        <taxon>Bacteroidota</taxon>
        <taxon>Sphingobacteriia</taxon>
        <taxon>Sphingobacteriales</taxon>
        <taxon>Sphingobacteriaceae</taxon>
        <taxon>Mucilaginibacter</taxon>
    </lineage>
</organism>
<sequence length="885" mass="98774">MRHLLRSAIASIVWVLMAGFCHAQSIKGNILDSLGKPVTFASVNLKSGNLIIAYTTSGDKGAFTLAVPADADQSKLQLEVSSIGFKKEVRAVTSLTTPYIFKLGSASNQLKTVTIKDKNPRLRVSGDTISYKVSEFSSPQDRVIGDVIKKLPGIDVDKNGKISYNGKSISNLYIGGDNLLDDKYNIATSSIPNGVVDQVQVMENHQPIKMLKDKVVSEDVAINLTMKKDAKVQLIGQETVGAGLPGNYYGELNAMAFKDKYKAINYLKGNNVGNDISSDLISHNFSAGADAPSTLLSLGTAGDPDLPRNRYLFNKSGLANLNNLFNLKKDVQLRANISYLRDDQRQDYSKENQTIDRDSIINFSETQRNNRRLDALRSQFLINVNSAKYYLNNSFSADYIRNSALSGLVANNRPVNQNFTDNQLNLTNTFNMMNTLKNGSIWELYSTLNHSNEPERLLIDPNHNPGVFNDSLPYRSLAQRLNIPNWSTNNYVSYRIPNNGGITQSYRAGFGAIKQNLTSDLTVTQLDGSANPFSMSSVNNVDWRRDRVYTSANFDYPGQKWKVNVSLPLTLMETRYSDLQYQLKKELTRLYFDPQAYVKFQSGIENYITASYNFRNSIGGMQDIYRGTILSNYRNLSANNADLTERQSQTAALSFNYRKAITLFFFGLTASYNHQYANTISSTVLSNDISQRVVLPFDNKMDAWNFGGNISKYSFGLRTTFSASLGYTTSKLNQLQNGVTLPFTTISQTAGFGTDTKIADRVNFAYRGSYTRTNSRSSAIANTASFERLQQSATINYNPLDNFFTSLSGDHYYTHQPGANDLNYTFADASLRYKFKKAKIDLELTAQNLLDTKTYSAVYLSANVYTSSTYRIPGRIILGKVMFTL</sequence>
<keyword evidence="3" id="KW-1185">Reference proteome</keyword>
<feature type="signal peptide" evidence="1">
    <location>
        <begin position="1"/>
        <end position="23"/>
    </location>
</feature>
<evidence type="ECO:0000313" key="2">
    <source>
        <dbReference type="EMBL" id="MBE9660697.1"/>
    </source>
</evidence>
<dbReference type="SUPFAM" id="SSF56935">
    <property type="entry name" value="Porins"/>
    <property type="match status" value="1"/>
</dbReference>
<keyword evidence="2" id="KW-0675">Receptor</keyword>
<dbReference type="Proteomes" id="UP000622475">
    <property type="component" value="Unassembled WGS sequence"/>
</dbReference>
<dbReference type="RefSeq" id="WP_194109891.1">
    <property type="nucleotide sequence ID" value="NZ_JADFFL010000001.1"/>
</dbReference>
<dbReference type="SUPFAM" id="SSF49464">
    <property type="entry name" value="Carboxypeptidase regulatory domain-like"/>
    <property type="match status" value="1"/>
</dbReference>
<feature type="chain" id="PRO_5038094472" evidence="1">
    <location>
        <begin position="24"/>
        <end position="885"/>
    </location>
</feature>
<dbReference type="AlphaFoldDB" id="A0A929PW19"/>
<dbReference type="InterPro" id="IPR008969">
    <property type="entry name" value="CarboxyPept-like_regulatory"/>
</dbReference>
<evidence type="ECO:0000313" key="3">
    <source>
        <dbReference type="Proteomes" id="UP000622475"/>
    </source>
</evidence>
<protein>
    <submittedName>
        <fullName evidence="2">TonB-dependent receptor</fullName>
    </submittedName>
</protein>
<evidence type="ECO:0000256" key="1">
    <source>
        <dbReference type="SAM" id="SignalP"/>
    </source>
</evidence>
<name>A0A929PW19_9SPHI</name>
<dbReference type="EMBL" id="JADFFL010000001">
    <property type="protein sequence ID" value="MBE9660697.1"/>
    <property type="molecule type" value="Genomic_DNA"/>
</dbReference>